<dbReference type="FunFam" id="3.20.20.150:FF:000001">
    <property type="entry name" value="Probable endonuclease 4"/>
    <property type="match status" value="1"/>
</dbReference>
<comment type="cofactor">
    <cofactor evidence="1">
        <name>Zn(2+)</name>
        <dbReference type="ChEBI" id="CHEBI:29105"/>
    </cofactor>
</comment>
<dbReference type="GO" id="GO:0003677">
    <property type="term" value="F:DNA binding"/>
    <property type="evidence" value="ECO:0007669"/>
    <property type="project" value="InterPro"/>
</dbReference>
<dbReference type="SMART" id="SM00518">
    <property type="entry name" value="AP2Ec"/>
    <property type="match status" value="1"/>
</dbReference>
<keyword evidence="9" id="KW-0234">DNA repair</keyword>
<evidence type="ECO:0000256" key="3">
    <source>
        <dbReference type="ARBA" id="ARBA00022722"/>
    </source>
</evidence>
<dbReference type="PROSITE" id="PS00731">
    <property type="entry name" value="AP_NUCLEASE_F2_3"/>
    <property type="match status" value="1"/>
</dbReference>
<dbReference type="EMBL" id="DROD01000002">
    <property type="protein sequence ID" value="HHJ51549.1"/>
    <property type="molecule type" value="Genomic_DNA"/>
</dbReference>
<dbReference type="GO" id="GO:0008081">
    <property type="term" value="F:phosphoric diester hydrolase activity"/>
    <property type="evidence" value="ECO:0007669"/>
    <property type="project" value="TreeGrafter"/>
</dbReference>
<evidence type="ECO:0000256" key="7">
    <source>
        <dbReference type="ARBA" id="ARBA00022801"/>
    </source>
</evidence>
<dbReference type="SUPFAM" id="SSF51658">
    <property type="entry name" value="Xylose isomerase-like"/>
    <property type="match status" value="1"/>
</dbReference>
<dbReference type="Proteomes" id="UP000886124">
    <property type="component" value="Unassembled WGS sequence"/>
</dbReference>
<dbReference type="InterPro" id="IPR036237">
    <property type="entry name" value="Xyl_isomerase-like_sf"/>
</dbReference>
<dbReference type="PROSITE" id="PS00729">
    <property type="entry name" value="AP_NUCLEASE_F2_1"/>
    <property type="match status" value="1"/>
</dbReference>
<comment type="caution">
    <text evidence="11">The sequence shown here is derived from an EMBL/GenBank/DDBJ whole genome shotgun (WGS) entry which is preliminary data.</text>
</comment>
<feature type="domain" description="Xylose isomerase-like TIM barrel" evidence="10">
    <location>
        <begin position="21"/>
        <end position="264"/>
    </location>
</feature>
<dbReference type="CDD" id="cd00019">
    <property type="entry name" value="AP2Ec"/>
    <property type="match status" value="1"/>
</dbReference>
<keyword evidence="4" id="KW-0479">Metal-binding</keyword>
<keyword evidence="5" id="KW-0255">Endonuclease</keyword>
<dbReference type="PROSITE" id="PS51432">
    <property type="entry name" value="AP_NUCLEASE_F2_4"/>
    <property type="match status" value="1"/>
</dbReference>
<gene>
    <name evidence="11" type="ORF">ENJ89_00015</name>
</gene>
<evidence type="ECO:0000256" key="5">
    <source>
        <dbReference type="ARBA" id="ARBA00022759"/>
    </source>
</evidence>
<keyword evidence="7" id="KW-0378">Hydrolase</keyword>
<dbReference type="InterPro" id="IPR013022">
    <property type="entry name" value="Xyl_isomerase-like_TIM-brl"/>
</dbReference>
<name>A0A7V5UDV5_CALAY</name>
<evidence type="ECO:0000313" key="11">
    <source>
        <dbReference type="EMBL" id="HHJ51549.1"/>
    </source>
</evidence>
<keyword evidence="6" id="KW-0227">DNA damage</keyword>
<dbReference type="InterPro" id="IPR001719">
    <property type="entry name" value="AP_endonuc_2"/>
</dbReference>
<evidence type="ECO:0000256" key="1">
    <source>
        <dbReference type="ARBA" id="ARBA00001947"/>
    </source>
</evidence>
<dbReference type="Pfam" id="PF01261">
    <property type="entry name" value="AP_endonuc_2"/>
    <property type="match status" value="1"/>
</dbReference>
<dbReference type="AlphaFoldDB" id="A0A7V5UDV5"/>
<accession>A0A7V5UDV5</accession>
<dbReference type="InterPro" id="IPR018246">
    <property type="entry name" value="AP_endonuc_F2_Zn_BS"/>
</dbReference>
<dbReference type="HAMAP" id="MF_00152">
    <property type="entry name" value="Nfo"/>
    <property type="match status" value="1"/>
</dbReference>
<sequence length="273" mass="30440">MTEMIFGCHVSISGGVEFAPQRADEVGAECFQIFTQNQRQWKSVVFNEQQKSAFRKEREKFGYKDRAVVSHASYLINLCASEPEKLQRSRQALFEELQRCDALGVDYLVIHPGAHGGNGEEWGIRTIAESLQILGEREWHVRLLLETIAGQGSGVGYRLEQLAQIIELAPKENKPGVCADTCHLFAAGYDIATEEGWQTTLQIMEEIIGVDNIAVWHLNDSMHPLGSRRDRHAAIGEGHIGGEGFRRLVNDPRLKDKAGILEIPGGSVKYAEN</sequence>
<reference evidence="11" key="1">
    <citation type="journal article" date="2020" name="mSystems">
        <title>Genome- and Community-Level Interaction Insights into Carbon Utilization and Element Cycling Functions of Hydrothermarchaeota in Hydrothermal Sediment.</title>
        <authorList>
            <person name="Zhou Z."/>
            <person name="Liu Y."/>
            <person name="Xu W."/>
            <person name="Pan J."/>
            <person name="Luo Z.H."/>
            <person name="Li M."/>
        </authorList>
    </citation>
    <scope>NUCLEOTIDE SEQUENCE [LARGE SCALE GENOMIC DNA]</scope>
    <source>
        <strain evidence="11">HyVt-527</strain>
    </source>
</reference>
<evidence type="ECO:0000259" key="10">
    <source>
        <dbReference type="Pfam" id="PF01261"/>
    </source>
</evidence>
<evidence type="ECO:0000256" key="4">
    <source>
        <dbReference type="ARBA" id="ARBA00022723"/>
    </source>
</evidence>
<feature type="non-terminal residue" evidence="11">
    <location>
        <position position="273"/>
    </location>
</feature>
<dbReference type="GO" id="GO:0008270">
    <property type="term" value="F:zinc ion binding"/>
    <property type="evidence" value="ECO:0007669"/>
    <property type="project" value="InterPro"/>
</dbReference>
<keyword evidence="8" id="KW-0862">Zinc</keyword>
<dbReference type="GO" id="GO:0003906">
    <property type="term" value="F:DNA-(apurinic or apyrimidinic site) endonuclease activity"/>
    <property type="evidence" value="ECO:0007669"/>
    <property type="project" value="TreeGrafter"/>
</dbReference>
<dbReference type="Gene3D" id="3.20.20.150">
    <property type="entry name" value="Divalent-metal-dependent TIM barrel enzymes"/>
    <property type="match status" value="1"/>
</dbReference>
<proteinExistence type="inferred from homology"/>
<evidence type="ECO:0000256" key="6">
    <source>
        <dbReference type="ARBA" id="ARBA00022763"/>
    </source>
</evidence>
<comment type="similarity">
    <text evidence="2">Belongs to the AP endonuclease 2 family.</text>
</comment>
<keyword evidence="3" id="KW-0540">Nuclease</keyword>
<dbReference type="PANTHER" id="PTHR21445">
    <property type="entry name" value="ENDONUCLEASE IV ENDODEOXYRIBONUCLEASE IV"/>
    <property type="match status" value="1"/>
</dbReference>
<evidence type="ECO:0000256" key="9">
    <source>
        <dbReference type="ARBA" id="ARBA00023204"/>
    </source>
</evidence>
<protein>
    <submittedName>
        <fullName evidence="11">Deoxyribonuclease IV</fullName>
    </submittedName>
</protein>
<organism evidence="11">
    <name type="scientific">Caldithrix abyssi</name>
    <dbReference type="NCBI Taxonomy" id="187145"/>
    <lineage>
        <taxon>Bacteria</taxon>
        <taxon>Pseudomonadati</taxon>
        <taxon>Calditrichota</taxon>
        <taxon>Calditrichia</taxon>
        <taxon>Calditrichales</taxon>
        <taxon>Calditrichaceae</taxon>
        <taxon>Caldithrix</taxon>
    </lineage>
</organism>
<dbReference type="NCBIfam" id="TIGR00587">
    <property type="entry name" value="nfo"/>
    <property type="match status" value="1"/>
</dbReference>
<evidence type="ECO:0000256" key="8">
    <source>
        <dbReference type="ARBA" id="ARBA00022833"/>
    </source>
</evidence>
<dbReference type="PANTHER" id="PTHR21445:SF0">
    <property type="entry name" value="APURINIC-APYRIMIDINIC ENDONUCLEASE"/>
    <property type="match status" value="1"/>
</dbReference>
<evidence type="ECO:0000256" key="2">
    <source>
        <dbReference type="ARBA" id="ARBA00005340"/>
    </source>
</evidence>
<dbReference type="GO" id="GO:0006284">
    <property type="term" value="P:base-excision repair"/>
    <property type="evidence" value="ECO:0007669"/>
    <property type="project" value="TreeGrafter"/>
</dbReference>